<comment type="caution">
    <text evidence="2">The sequence shown here is derived from an EMBL/GenBank/DDBJ whole genome shotgun (WGS) entry which is preliminary data.</text>
</comment>
<reference evidence="2 3" key="1">
    <citation type="journal article" date="2018" name="Cell">
        <title>The Chara Genome: Secondary Complexity and Implications for Plant Terrestrialization.</title>
        <authorList>
            <person name="Nishiyama T."/>
            <person name="Sakayama H."/>
            <person name="Vries J.D."/>
            <person name="Buschmann H."/>
            <person name="Saint-Marcoux D."/>
            <person name="Ullrich K.K."/>
            <person name="Haas F.B."/>
            <person name="Vanderstraeten L."/>
            <person name="Becker D."/>
            <person name="Lang D."/>
            <person name="Vosolsobe S."/>
            <person name="Rombauts S."/>
            <person name="Wilhelmsson P.K.I."/>
            <person name="Janitza P."/>
            <person name="Kern R."/>
            <person name="Heyl A."/>
            <person name="Rumpler F."/>
            <person name="Villalobos L.I.A.C."/>
            <person name="Clay J.M."/>
            <person name="Skokan R."/>
            <person name="Toyoda A."/>
            <person name="Suzuki Y."/>
            <person name="Kagoshima H."/>
            <person name="Schijlen E."/>
            <person name="Tajeshwar N."/>
            <person name="Catarino B."/>
            <person name="Hetherington A.J."/>
            <person name="Saltykova A."/>
            <person name="Bonnot C."/>
            <person name="Breuninger H."/>
            <person name="Symeonidi A."/>
            <person name="Radhakrishnan G.V."/>
            <person name="Van Nieuwerburgh F."/>
            <person name="Deforce D."/>
            <person name="Chang C."/>
            <person name="Karol K.G."/>
            <person name="Hedrich R."/>
            <person name="Ulvskov P."/>
            <person name="Glockner G."/>
            <person name="Delwiche C.F."/>
            <person name="Petrasek J."/>
            <person name="Van de Peer Y."/>
            <person name="Friml J."/>
            <person name="Beilby M."/>
            <person name="Dolan L."/>
            <person name="Kohara Y."/>
            <person name="Sugano S."/>
            <person name="Fujiyama A."/>
            <person name="Delaux P.-M."/>
            <person name="Quint M."/>
            <person name="TheiBen G."/>
            <person name="Hagemann M."/>
            <person name="Harholt J."/>
            <person name="Dunand C."/>
            <person name="Zachgo S."/>
            <person name="Langdale J."/>
            <person name="Maumus F."/>
            <person name="Straeten D.V.D."/>
            <person name="Gould S.B."/>
            <person name="Rensing S.A."/>
        </authorList>
    </citation>
    <scope>NUCLEOTIDE SEQUENCE [LARGE SCALE GENOMIC DNA]</scope>
    <source>
        <strain evidence="2 3">S276</strain>
    </source>
</reference>
<proteinExistence type="predicted"/>
<feature type="chain" id="PRO_5017182919" description="VDE lipocalin domain-containing protein" evidence="1">
    <location>
        <begin position="26"/>
        <end position="187"/>
    </location>
</feature>
<gene>
    <name evidence="2" type="ORF">CBR_g48923</name>
</gene>
<evidence type="ECO:0008006" key="4">
    <source>
        <dbReference type="Google" id="ProtNLM"/>
    </source>
</evidence>
<evidence type="ECO:0000313" key="2">
    <source>
        <dbReference type="EMBL" id="GBG89215.1"/>
    </source>
</evidence>
<keyword evidence="3" id="KW-1185">Reference proteome</keyword>
<dbReference type="Proteomes" id="UP000265515">
    <property type="component" value="Unassembled WGS sequence"/>
</dbReference>
<dbReference type="Gramene" id="GBG89215">
    <property type="protein sequence ID" value="GBG89215"/>
    <property type="gene ID" value="CBR_g48923"/>
</dbReference>
<name>A0A388M3Z5_CHABU</name>
<organism evidence="2 3">
    <name type="scientific">Chara braunii</name>
    <name type="common">Braun's stonewort</name>
    <dbReference type="NCBI Taxonomy" id="69332"/>
    <lineage>
        <taxon>Eukaryota</taxon>
        <taxon>Viridiplantae</taxon>
        <taxon>Streptophyta</taxon>
        <taxon>Charophyceae</taxon>
        <taxon>Charales</taxon>
        <taxon>Characeae</taxon>
        <taxon>Chara</taxon>
    </lineage>
</organism>
<dbReference type="EMBL" id="BFEA01000723">
    <property type="protein sequence ID" value="GBG89215.1"/>
    <property type="molecule type" value="Genomic_DNA"/>
</dbReference>
<dbReference type="AlphaFoldDB" id="A0A388M3Z5"/>
<evidence type="ECO:0000313" key="3">
    <source>
        <dbReference type="Proteomes" id="UP000265515"/>
    </source>
</evidence>
<feature type="signal peptide" evidence="1">
    <location>
        <begin position="1"/>
        <end position="25"/>
    </location>
</feature>
<evidence type="ECO:0000256" key="1">
    <source>
        <dbReference type="SAM" id="SignalP"/>
    </source>
</evidence>
<protein>
    <recommendedName>
        <fullName evidence="4">VDE lipocalin domain-containing protein</fullName>
    </recommendedName>
</protein>
<accession>A0A388M3Z5</accession>
<sequence length="187" mass="20475">MELKFPCKLMLGLAVLSLYVGRASAEKTNLFADLGFVSPSYPCYNQLTLAGIACTNAPFKTEDCSKLCMITSAELLNCTGDRFDDLSLQVLSQPNLEICAAGANNVSGLEEMPKDHRCNSTIMQVLQACSNELRNTEGCSNECTSAATEVLNCIRDGTDELSLQVKYQPRIWFCGPRDRYVDSTAFA</sequence>
<keyword evidence="1" id="KW-0732">Signal</keyword>